<keyword evidence="2" id="KW-1185">Reference proteome</keyword>
<dbReference type="EnsemblBacteria" id="ABL70140">
    <property type="protein sequence ID" value="ABL70140"/>
    <property type="gene ID" value="Pden_2048"/>
</dbReference>
<dbReference type="HOGENOM" id="CLU_2047423_0_0_5"/>
<organism evidence="1 2">
    <name type="scientific">Paracoccus denitrificans (strain Pd 1222)</name>
    <dbReference type="NCBI Taxonomy" id="318586"/>
    <lineage>
        <taxon>Bacteria</taxon>
        <taxon>Pseudomonadati</taxon>
        <taxon>Pseudomonadota</taxon>
        <taxon>Alphaproteobacteria</taxon>
        <taxon>Rhodobacterales</taxon>
        <taxon>Paracoccaceae</taxon>
        <taxon>Paracoccus</taxon>
    </lineage>
</organism>
<protein>
    <submittedName>
        <fullName evidence="1">Uncharacterized protein</fullName>
    </submittedName>
</protein>
<proteinExistence type="predicted"/>
<dbReference type="AlphaFoldDB" id="A1B3P6"/>
<evidence type="ECO:0000313" key="1">
    <source>
        <dbReference type="EMBL" id="ABL70140.1"/>
    </source>
</evidence>
<dbReference type="Proteomes" id="UP000000361">
    <property type="component" value="Chromosome 1"/>
</dbReference>
<sequence length="120" mass="13684">MPYRPYGCRRGLAVRCLPSLLHPLLPRQNRNRIAARCDFWPSRKPSQRALSDDPRAENRGIAKIAGGRMSAATAFFQSPYLCPRWTRWAAGQIESSRHRATVLVRSRPGDRSRGRGRGWL</sequence>
<name>A1B3P6_PARDP</name>
<evidence type="ECO:0000313" key="2">
    <source>
        <dbReference type="Proteomes" id="UP000000361"/>
    </source>
</evidence>
<reference evidence="2" key="1">
    <citation type="submission" date="2006-12" db="EMBL/GenBank/DDBJ databases">
        <title>Complete sequence of chromosome 1 of Paracoccus denitrificans PD1222.</title>
        <authorList>
            <person name="Copeland A."/>
            <person name="Lucas S."/>
            <person name="Lapidus A."/>
            <person name="Barry K."/>
            <person name="Detter J.C."/>
            <person name="Glavina del Rio T."/>
            <person name="Hammon N."/>
            <person name="Israni S."/>
            <person name="Dalin E."/>
            <person name="Tice H."/>
            <person name="Pitluck S."/>
            <person name="Munk A.C."/>
            <person name="Brettin T."/>
            <person name="Bruce D."/>
            <person name="Han C."/>
            <person name="Tapia R."/>
            <person name="Gilna P."/>
            <person name="Schmutz J."/>
            <person name="Larimer F."/>
            <person name="Land M."/>
            <person name="Hauser L."/>
            <person name="Kyrpides N."/>
            <person name="Lykidis A."/>
            <person name="Spiro S."/>
            <person name="Richardson D.J."/>
            <person name="Moir J.W.B."/>
            <person name="Ferguson S.J."/>
            <person name="van Spanning R.J.M."/>
            <person name="Richardson P."/>
        </authorList>
    </citation>
    <scope>NUCLEOTIDE SEQUENCE [LARGE SCALE GENOMIC DNA]</scope>
    <source>
        <strain evidence="2">Pd 1222</strain>
    </source>
</reference>
<dbReference type="EMBL" id="CP000489">
    <property type="protein sequence ID" value="ABL70140.1"/>
    <property type="molecule type" value="Genomic_DNA"/>
</dbReference>
<dbReference type="KEGG" id="pde:Pden_2048"/>
<gene>
    <name evidence="1" type="ordered locus">Pden_2048</name>
</gene>
<accession>A1B3P6</accession>